<dbReference type="SMART" id="SM00249">
    <property type="entry name" value="PHD"/>
    <property type="match status" value="1"/>
</dbReference>
<keyword evidence="1" id="KW-0479">Metal-binding</keyword>
<keyword evidence="9" id="KW-1185">Reference proteome</keyword>
<comment type="caution">
    <text evidence="8">The sequence shown here is derived from an EMBL/GenBank/DDBJ whole genome shotgun (WGS) entry which is preliminary data.</text>
</comment>
<dbReference type="InterPro" id="IPR011011">
    <property type="entry name" value="Znf_FYVE_PHD"/>
</dbReference>
<evidence type="ECO:0000256" key="1">
    <source>
        <dbReference type="ARBA" id="ARBA00022723"/>
    </source>
</evidence>
<dbReference type="PROSITE" id="PS01359">
    <property type="entry name" value="ZF_PHD_1"/>
    <property type="match status" value="1"/>
</dbReference>
<dbReference type="InterPro" id="IPR000313">
    <property type="entry name" value="PWWP_dom"/>
</dbReference>
<evidence type="ECO:0000256" key="3">
    <source>
        <dbReference type="ARBA" id="ARBA00022833"/>
    </source>
</evidence>
<sequence length="454" mass="50231">MASRSGRQGSISPETKELMESNAKASDISPEVGRRKDPPEKEVPCPGENNPDEGCRVCRRDEDHANLLLCEACNDEYHTYCLKPPLQSVPDDDWFCDKCKQLHSAKDDDGLDCLVSALPPAYTSRFGEIVWAAGGQGFGWWPACIYDPRLTVGGARQLARKNLGKRHLVYFFECHDAPFTVLGDNRLTKWEDGFLEEYDLGKVAKSGNKGRSLLFDKALHLAQMENDRPIELRMDWNHQGVPQLKIPKSKISCSVSPVAQHVENQQPKKKQKALVANEHVHQTGGKIKKLSRVSSSSSITGNEGQRMSHAVSRKHMDMALGSLIEPSEDGPLVCKILQKLPLGLGNSSNNGGLEFSNNVGFITLPSRQSATFECIRKAMESQLDNDSFPQEESKGESRTEAPRWKFYVPKLGPVSVKQEKTLGPVLEFLKGVTNDSLMGNGTPSSPLKIICIDC</sequence>
<evidence type="ECO:0000313" key="9">
    <source>
        <dbReference type="Proteomes" id="UP001516023"/>
    </source>
</evidence>
<proteinExistence type="predicted"/>
<dbReference type="InterPro" id="IPR013083">
    <property type="entry name" value="Znf_RING/FYVE/PHD"/>
</dbReference>
<organism evidence="8 9">
    <name type="scientific">Cyclotella cryptica</name>
    <dbReference type="NCBI Taxonomy" id="29204"/>
    <lineage>
        <taxon>Eukaryota</taxon>
        <taxon>Sar</taxon>
        <taxon>Stramenopiles</taxon>
        <taxon>Ochrophyta</taxon>
        <taxon>Bacillariophyta</taxon>
        <taxon>Coscinodiscophyceae</taxon>
        <taxon>Thalassiosirophycidae</taxon>
        <taxon>Stephanodiscales</taxon>
        <taxon>Stephanodiscaceae</taxon>
        <taxon>Cyclotella</taxon>
    </lineage>
</organism>
<dbReference type="InterPro" id="IPR001965">
    <property type="entry name" value="Znf_PHD"/>
</dbReference>
<dbReference type="AlphaFoldDB" id="A0ABD3QZ05"/>
<feature type="compositionally biased region" description="Basic and acidic residues" evidence="5">
    <location>
        <begin position="32"/>
        <end position="43"/>
    </location>
</feature>
<dbReference type="Proteomes" id="UP001516023">
    <property type="component" value="Unassembled WGS sequence"/>
</dbReference>
<evidence type="ECO:0000313" key="8">
    <source>
        <dbReference type="EMBL" id="KAL3805274.1"/>
    </source>
</evidence>
<protein>
    <recommendedName>
        <fullName evidence="6">PHD-type domain-containing protein</fullName>
    </recommendedName>
</protein>
<dbReference type="SUPFAM" id="SSF57903">
    <property type="entry name" value="FYVE/PHD zinc finger"/>
    <property type="match status" value="1"/>
</dbReference>
<dbReference type="Gene3D" id="2.30.30.140">
    <property type="match status" value="1"/>
</dbReference>
<feature type="compositionally biased region" description="Polar residues" evidence="5">
    <location>
        <begin position="1"/>
        <end position="13"/>
    </location>
</feature>
<dbReference type="PANTHER" id="PTHR47162">
    <property type="entry name" value="OS02G0192300 PROTEIN"/>
    <property type="match status" value="1"/>
</dbReference>
<evidence type="ECO:0000256" key="2">
    <source>
        <dbReference type="ARBA" id="ARBA00022771"/>
    </source>
</evidence>
<dbReference type="Pfam" id="PF00855">
    <property type="entry name" value="PWWP"/>
    <property type="match status" value="1"/>
</dbReference>
<evidence type="ECO:0000256" key="4">
    <source>
        <dbReference type="PROSITE-ProRule" id="PRU00146"/>
    </source>
</evidence>
<dbReference type="InterPro" id="IPR019787">
    <property type="entry name" value="Znf_PHD-finger"/>
</dbReference>
<reference evidence="8" key="2">
    <citation type="submission" date="2024-11" db="EMBL/GenBank/DDBJ databases">
        <authorList>
            <person name="Roberts W.R."/>
            <person name="Alverson A.J."/>
        </authorList>
    </citation>
    <scope>NUCLEOTIDE SEQUENCE</scope>
    <source>
        <strain evidence="8">CCMP332</strain>
    </source>
</reference>
<keyword evidence="2 4" id="KW-0863">Zinc-finger</keyword>
<dbReference type="InterPro" id="IPR019786">
    <property type="entry name" value="Zinc_finger_PHD-type_CS"/>
</dbReference>
<feature type="region of interest" description="Disordered" evidence="5">
    <location>
        <begin position="1"/>
        <end position="47"/>
    </location>
</feature>
<dbReference type="SUPFAM" id="SSF63748">
    <property type="entry name" value="Tudor/PWWP/MBT"/>
    <property type="match status" value="1"/>
</dbReference>
<dbReference type="GO" id="GO:0008270">
    <property type="term" value="F:zinc ion binding"/>
    <property type="evidence" value="ECO:0007669"/>
    <property type="project" value="UniProtKB-KW"/>
</dbReference>
<accession>A0ABD3QZ05</accession>
<evidence type="ECO:0000256" key="5">
    <source>
        <dbReference type="SAM" id="MobiDB-lite"/>
    </source>
</evidence>
<evidence type="ECO:0000313" key="7">
    <source>
        <dbReference type="EMBL" id="KAL3802997.1"/>
    </source>
</evidence>
<dbReference type="Pfam" id="PF00628">
    <property type="entry name" value="PHD"/>
    <property type="match status" value="1"/>
</dbReference>
<keyword evidence="3" id="KW-0862">Zinc</keyword>
<dbReference type="PROSITE" id="PS50016">
    <property type="entry name" value="ZF_PHD_2"/>
    <property type="match status" value="1"/>
</dbReference>
<feature type="region of interest" description="Disordered" evidence="5">
    <location>
        <begin position="285"/>
        <end position="308"/>
    </location>
</feature>
<name>A0ABD3QZ05_9STRA</name>
<gene>
    <name evidence="8" type="ORF">HJC23_008981</name>
    <name evidence="7" type="ORF">HJC23_011620</name>
</gene>
<dbReference type="EMBL" id="JABMIG020000003">
    <property type="protein sequence ID" value="KAL3805274.1"/>
    <property type="molecule type" value="Genomic_DNA"/>
</dbReference>
<evidence type="ECO:0000259" key="6">
    <source>
        <dbReference type="PROSITE" id="PS50016"/>
    </source>
</evidence>
<dbReference type="CDD" id="cd05162">
    <property type="entry name" value="PWWP"/>
    <property type="match status" value="1"/>
</dbReference>
<feature type="domain" description="PHD-type" evidence="6">
    <location>
        <begin position="52"/>
        <end position="102"/>
    </location>
</feature>
<dbReference type="EMBL" id="JABMIG020000016">
    <property type="protein sequence ID" value="KAL3802997.1"/>
    <property type="molecule type" value="Genomic_DNA"/>
</dbReference>
<dbReference type="Gene3D" id="3.30.40.10">
    <property type="entry name" value="Zinc/RING finger domain, C3HC4 (zinc finger)"/>
    <property type="match status" value="1"/>
</dbReference>
<dbReference type="PANTHER" id="PTHR47162:SF10">
    <property type="entry name" value="METHYL-CPG-BINDING DOMAIN-CONTAINING PROTEIN 9 ISOFORM X1"/>
    <property type="match status" value="1"/>
</dbReference>
<reference evidence="8 9" key="1">
    <citation type="journal article" date="2020" name="G3 (Bethesda)">
        <title>Improved Reference Genome for Cyclotella cryptica CCMP332, a Model for Cell Wall Morphogenesis, Salinity Adaptation, and Lipid Production in Diatoms (Bacillariophyta).</title>
        <authorList>
            <person name="Roberts W.R."/>
            <person name="Downey K.M."/>
            <person name="Ruck E.C."/>
            <person name="Traller J.C."/>
            <person name="Alverson A.J."/>
        </authorList>
    </citation>
    <scope>NUCLEOTIDE SEQUENCE [LARGE SCALE GENOMIC DNA]</scope>
    <source>
        <strain evidence="8 9">CCMP332</strain>
    </source>
</reference>